<name>A0AAV1X5F1_LUPLU</name>
<dbReference type="Pfam" id="PF11250">
    <property type="entry name" value="FAF"/>
    <property type="match status" value="1"/>
</dbReference>
<keyword evidence="5" id="KW-1185">Reference proteome</keyword>
<evidence type="ECO:0000256" key="2">
    <source>
        <dbReference type="SAM" id="MobiDB-lite"/>
    </source>
</evidence>
<proteinExistence type="inferred from homology"/>
<accession>A0AAV1X5F1</accession>
<dbReference type="InterPro" id="IPR021410">
    <property type="entry name" value="FAF"/>
</dbReference>
<dbReference type="AlphaFoldDB" id="A0AAV1X5F1"/>
<comment type="caution">
    <text evidence="4">The sequence shown here is derived from an EMBL/GenBank/DDBJ whole genome shotgun (WGS) entry which is preliminary data.</text>
</comment>
<evidence type="ECO:0000256" key="1">
    <source>
        <dbReference type="ARBA" id="ARBA00008690"/>
    </source>
</evidence>
<gene>
    <name evidence="4" type="ORF">LLUT_LOCUS17642</name>
</gene>
<dbReference type="PANTHER" id="PTHR33155:SF27">
    <property type="entry name" value="FANTASTIC FOUR-LIKE PROTEIN (DUF3049)"/>
    <property type="match status" value="1"/>
</dbReference>
<reference evidence="4 5" key="1">
    <citation type="submission" date="2024-03" db="EMBL/GenBank/DDBJ databases">
        <authorList>
            <person name="Martinez-Hernandez J."/>
        </authorList>
    </citation>
    <scope>NUCLEOTIDE SEQUENCE [LARGE SCALE GENOMIC DNA]</scope>
</reference>
<feature type="domain" description="FAF" evidence="3">
    <location>
        <begin position="127"/>
        <end position="179"/>
    </location>
</feature>
<evidence type="ECO:0000313" key="5">
    <source>
        <dbReference type="Proteomes" id="UP001497480"/>
    </source>
</evidence>
<evidence type="ECO:0000313" key="4">
    <source>
        <dbReference type="EMBL" id="CAL0316582.1"/>
    </source>
</evidence>
<sequence length="263" mass="30768">MRIFSLYFPLIISFLSFIDSIINSIKKHVRSLIGFVTAINPTRNLIATDEHKLHLNSHRPISASATTHIDEFVMSSTESIDERQVNDHVDHEDHHDNNDNDDIKDDNYDCCYDLRRMRVAEGRQHCYPPPLSSWNRNCRPSFFLRPVRKNGRLILTKVRMKRHEKIYSSRENGRLRLYLVPDDDDDDDDEEEEDLVGEVAEQEEEMMVESDLEEEEEEIEEDRVGEWNYGMGGNEGFRSCHQVMNPCYHGSHQNLHMYGLGIA</sequence>
<feature type="compositionally biased region" description="Acidic residues" evidence="2">
    <location>
        <begin position="202"/>
        <end position="223"/>
    </location>
</feature>
<dbReference type="Proteomes" id="UP001497480">
    <property type="component" value="Unassembled WGS sequence"/>
</dbReference>
<organism evidence="4 5">
    <name type="scientific">Lupinus luteus</name>
    <name type="common">European yellow lupine</name>
    <dbReference type="NCBI Taxonomy" id="3873"/>
    <lineage>
        <taxon>Eukaryota</taxon>
        <taxon>Viridiplantae</taxon>
        <taxon>Streptophyta</taxon>
        <taxon>Embryophyta</taxon>
        <taxon>Tracheophyta</taxon>
        <taxon>Spermatophyta</taxon>
        <taxon>Magnoliopsida</taxon>
        <taxon>eudicotyledons</taxon>
        <taxon>Gunneridae</taxon>
        <taxon>Pentapetalae</taxon>
        <taxon>rosids</taxon>
        <taxon>fabids</taxon>
        <taxon>Fabales</taxon>
        <taxon>Fabaceae</taxon>
        <taxon>Papilionoideae</taxon>
        <taxon>50 kb inversion clade</taxon>
        <taxon>genistoids sensu lato</taxon>
        <taxon>core genistoids</taxon>
        <taxon>Genisteae</taxon>
        <taxon>Lupinus</taxon>
    </lineage>
</organism>
<dbReference type="InterPro" id="IPR046431">
    <property type="entry name" value="FAF_dom"/>
</dbReference>
<dbReference type="EMBL" id="CAXHTB010000012">
    <property type="protein sequence ID" value="CAL0316582.1"/>
    <property type="molecule type" value="Genomic_DNA"/>
</dbReference>
<feature type="region of interest" description="Disordered" evidence="2">
    <location>
        <begin position="202"/>
        <end position="226"/>
    </location>
</feature>
<evidence type="ECO:0000259" key="3">
    <source>
        <dbReference type="Pfam" id="PF11250"/>
    </source>
</evidence>
<protein>
    <recommendedName>
        <fullName evidence="3">FAF domain-containing protein</fullName>
    </recommendedName>
</protein>
<comment type="similarity">
    <text evidence="1">Belongs to the fantastic four family.</text>
</comment>
<dbReference type="PANTHER" id="PTHR33155">
    <property type="entry name" value="FANTASTIC FOUR-LIKE PROTEIN (DUF3049)"/>
    <property type="match status" value="1"/>
</dbReference>